<evidence type="ECO:0000313" key="3">
    <source>
        <dbReference type="Proteomes" id="UP000076858"/>
    </source>
</evidence>
<name>A0A164TA60_9CRUS</name>
<dbReference type="AlphaFoldDB" id="A0A164TA60"/>
<sequence length="220" mass="25056">MAAKWLNSVDVDFGLQYPRLKPSLMLGGNAIGLQRMTFYNLVLATWMILRMTLTKNIPSYITIGSYQAMVKRNKEPTTVQKHVNKRTRKTDTIPEETVIIPMVSKALLECRLQDSLSGGTPNLAISPNEQPVNSLDDPLRQIPTVQIIIPETQPDDWEPMTISMEWIEPNFGKVEAMETDKTRDHLKVPTVPQNKRFKPTLTPQNSRPNLFTSQPKKPFK</sequence>
<organism evidence="2 3">
    <name type="scientific">Daphnia magna</name>
    <dbReference type="NCBI Taxonomy" id="35525"/>
    <lineage>
        <taxon>Eukaryota</taxon>
        <taxon>Metazoa</taxon>
        <taxon>Ecdysozoa</taxon>
        <taxon>Arthropoda</taxon>
        <taxon>Crustacea</taxon>
        <taxon>Branchiopoda</taxon>
        <taxon>Diplostraca</taxon>
        <taxon>Cladocera</taxon>
        <taxon>Anomopoda</taxon>
        <taxon>Daphniidae</taxon>
        <taxon>Daphnia</taxon>
    </lineage>
</organism>
<gene>
    <name evidence="2" type="ORF">APZ42_025271</name>
</gene>
<proteinExistence type="predicted"/>
<protein>
    <submittedName>
        <fullName evidence="2">Uncharacterized protein</fullName>
    </submittedName>
</protein>
<keyword evidence="3" id="KW-1185">Reference proteome</keyword>
<feature type="compositionally biased region" description="Polar residues" evidence="1">
    <location>
        <begin position="201"/>
        <end position="220"/>
    </location>
</feature>
<feature type="region of interest" description="Disordered" evidence="1">
    <location>
        <begin position="179"/>
        <end position="220"/>
    </location>
</feature>
<evidence type="ECO:0000313" key="2">
    <source>
        <dbReference type="EMBL" id="KZS10297.1"/>
    </source>
</evidence>
<dbReference type="Proteomes" id="UP000076858">
    <property type="component" value="Unassembled WGS sequence"/>
</dbReference>
<comment type="caution">
    <text evidence="2">The sequence shown here is derived from an EMBL/GenBank/DDBJ whole genome shotgun (WGS) entry which is preliminary data.</text>
</comment>
<evidence type="ECO:0000256" key="1">
    <source>
        <dbReference type="SAM" id="MobiDB-lite"/>
    </source>
</evidence>
<reference evidence="2 3" key="1">
    <citation type="submission" date="2016-03" db="EMBL/GenBank/DDBJ databases">
        <title>EvidentialGene: Evidence-directed Construction of Genes on Genomes.</title>
        <authorList>
            <person name="Gilbert D.G."/>
            <person name="Choi J.-H."/>
            <person name="Mockaitis K."/>
            <person name="Colbourne J."/>
            <person name="Pfrender M."/>
        </authorList>
    </citation>
    <scope>NUCLEOTIDE SEQUENCE [LARGE SCALE GENOMIC DNA]</scope>
    <source>
        <strain evidence="2 3">Xinb3</strain>
        <tissue evidence="2">Complete organism</tissue>
    </source>
</reference>
<dbReference type="EMBL" id="LRGB01001859">
    <property type="protein sequence ID" value="KZS10297.1"/>
    <property type="molecule type" value="Genomic_DNA"/>
</dbReference>
<accession>A0A164TA60</accession>